<dbReference type="AlphaFoldDB" id="A0AA96V3M8"/>
<keyword evidence="2" id="KW-1185">Reference proteome</keyword>
<dbReference type="InterPro" id="IPR011050">
    <property type="entry name" value="Pectin_lyase_fold/virulence"/>
</dbReference>
<reference evidence="1 2" key="1">
    <citation type="submission" date="2023-07" db="EMBL/GenBank/DDBJ databases">
        <title>Closed genoem sequence of Methanosarcinaceae archaeon Ac7.</title>
        <authorList>
            <person name="Poehlein A."/>
            <person name="Protasov E."/>
            <person name="Platt K."/>
            <person name="Reeh H."/>
            <person name="Daniel R."/>
            <person name="Brune A."/>
        </authorList>
    </citation>
    <scope>NUCLEOTIDE SEQUENCE [LARGE SCALE GENOMIC DNA]</scope>
    <source>
        <strain evidence="1 2">Ac7</strain>
    </source>
</reference>
<dbReference type="Proteomes" id="UP001303587">
    <property type="component" value="Chromosome"/>
</dbReference>
<dbReference type="EMBL" id="CP131060">
    <property type="protein sequence ID" value="WNY25151.1"/>
    <property type="molecule type" value="Genomic_DNA"/>
</dbReference>
<protein>
    <submittedName>
        <fullName evidence="1">Uncharacterized protein</fullName>
    </submittedName>
</protein>
<accession>A0AA96V3M8</accession>
<organism evidence="1 2">
    <name type="scientific">Methanolapillus millepedarum</name>
    <dbReference type="NCBI Taxonomy" id="3028296"/>
    <lineage>
        <taxon>Archaea</taxon>
        <taxon>Methanobacteriati</taxon>
        <taxon>Methanobacteriota</taxon>
        <taxon>Stenosarchaea group</taxon>
        <taxon>Methanomicrobia</taxon>
        <taxon>Methanosarcinales</taxon>
        <taxon>Methanosarcinaceae</taxon>
        <taxon>Methanolapillus</taxon>
    </lineage>
</organism>
<dbReference type="SUPFAM" id="SSF51126">
    <property type="entry name" value="Pectin lyase-like"/>
    <property type="match status" value="1"/>
</dbReference>
<dbReference type="RefSeq" id="WP_338103191.1">
    <property type="nucleotide sequence ID" value="NZ_CP131060.1"/>
</dbReference>
<proteinExistence type="predicted"/>
<dbReference type="GeneID" id="89229807"/>
<evidence type="ECO:0000313" key="1">
    <source>
        <dbReference type="EMBL" id="WNY25151.1"/>
    </source>
</evidence>
<name>A0AA96V3M8_9EURY</name>
<sequence length="581" mass="63999">MRKLIIPVLIIAFFIFLAVAPASAAVQTHNVSTTSQLYNVSKLTLTTSGLDLVINVNGNLTADITTPIEFRNCTAVINGNGNQLKLNPDGMPMGDNASLKINNSTVTFNRLNFNNTMSSRNESGSSECVIFMKNEPNVTFDSCIFNNNTLKNSNASGYSRGFIYFTHEVHETGGYVLDDILPVGEWNLTFRNCTISNHTGRFLEVNVDDSVDTIDDRHAKVSIIDSKFQYCLMSSVDRNGGPFVAVFADELIIENITVSDCMFSVEDNGPSIRFLDVYMDNLGGRATITNCTLENNVFSTGTYMMVLSQGITLKNCYFGNISVVDVLFQTYPNYYASWNLEDECFIIQNTFENISGVRIFKPRTGDITHTVYHYYFNTFVNSNFSNNPQWYNNSTQAEFLGNLYVGCSNAADSGGVFTTYPLAFGTNVSKLNGGKTKTIELRKADDNPAMEKISSSKYIELLKTNPSNDKDANSAKRLQGKAVEAGSVESSHTFIDVIKDIIGGGGNNSINNSTDNNSTSGNNIGNSRPSTVLYNFVFGDGSIVKRTSSLLYYIMNNWVKVNIVGISQLSQIGINLLRLTP</sequence>
<gene>
    <name evidence="1" type="ORF">MsAc7_06930</name>
</gene>
<evidence type="ECO:0000313" key="2">
    <source>
        <dbReference type="Proteomes" id="UP001303587"/>
    </source>
</evidence>